<feature type="compositionally biased region" description="Basic and acidic residues" evidence="1">
    <location>
        <begin position="38"/>
        <end position="53"/>
    </location>
</feature>
<dbReference type="OrthoDB" id="5120665at2"/>
<evidence type="ECO:0000256" key="1">
    <source>
        <dbReference type="SAM" id="MobiDB-lite"/>
    </source>
</evidence>
<dbReference type="AlphaFoldDB" id="A0A7J5AZ28"/>
<proteinExistence type="predicted"/>
<name>A0A7J5AZ28_9MICO</name>
<evidence type="ECO:0000313" key="2">
    <source>
        <dbReference type="EMBL" id="KAB1636820.1"/>
    </source>
</evidence>
<dbReference type="EMBL" id="WBJX01000005">
    <property type="protein sequence ID" value="KAB1636820.1"/>
    <property type="molecule type" value="Genomic_DNA"/>
</dbReference>
<feature type="region of interest" description="Disordered" evidence="1">
    <location>
        <begin position="38"/>
        <end position="60"/>
    </location>
</feature>
<feature type="region of interest" description="Disordered" evidence="1">
    <location>
        <begin position="1"/>
        <end position="25"/>
    </location>
</feature>
<protein>
    <submittedName>
        <fullName evidence="2">Antitoxin</fullName>
    </submittedName>
</protein>
<gene>
    <name evidence="2" type="ORF">F8O03_14740</name>
</gene>
<comment type="caution">
    <text evidence="2">The sequence shown here is derived from an EMBL/GenBank/DDBJ whole genome shotgun (WGS) entry which is preliminary data.</text>
</comment>
<evidence type="ECO:0000313" key="3">
    <source>
        <dbReference type="Proteomes" id="UP000490386"/>
    </source>
</evidence>
<reference evidence="2 3" key="1">
    <citation type="submission" date="2019-09" db="EMBL/GenBank/DDBJ databases">
        <title>Phylogeny of genus Pseudoclavibacter and closely related genus.</title>
        <authorList>
            <person name="Li Y."/>
        </authorList>
    </citation>
    <scope>NUCLEOTIDE SEQUENCE [LARGE SCALE GENOMIC DNA]</scope>
    <source>
        <strain evidence="2 3">THG-MD12</strain>
    </source>
</reference>
<dbReference type="RefSeq" id="WP_151424539.1">
    <property type="nucleotide sequence ID" value="NZ_WBJX01000005.1"/>
</dbReference>
<accession>A0A7J5AZ28</accession>
<organism evidence="2 3">
    <name type="scientific">Pseudoclavibacter terrae</name>
    <dbReference type="NCBI Taxonomy" id="1530195"/>
    <lineage>
        <taxon>Bacteria</taxon>
        <taxon>Bacillati</taxon>
        <taxon>Actinomycetota</taxon>
        <taxon>Actinomycetes</taxon>
        <taxon>Micrococcales</taxon>
        <taxon>Microbacteriaceae</taxon>
        <taxon>Pseudoclavibacter</taxon>
    </lineage>
</organism>
<sequence length="60" mass="6394">MVFENIGDKAAQAANSEQGEQLTDHAFDAAGDHAETAIGNQHDEHIQKMRDGADEAVGTE</sequence>
<dbReference type="Proteomes" id="UP000490386">
    <property type="component" value="Unassembled WGS sequence"/>
</dbReference>
<keyword evidence="3" id="KW-1185">Reference proteome</keyword>